<dbReference type="RefSeq" id="WP_174624916.1">
    <property type="nucleotide sequence ID" value="NZ_CADCXN010000043.1"/>
</dbReference>
<dbReference type="SMART" id="SM00829">
    <property type="entry name" value="PKS_ER"/>
    <property type="match status" value="1"/>
</dbReference>
<comment type="caution">
    <text evidence="3">The sequence shown here is derived from an EMBL/GenBank/DDBJ whole genome shotgun (WGS) entry which is preliminary data.</text>
</comment>
<proteinExistence type="predicted"/>
<dbReference type="InterPro" id="IPR011032">
    <property type="entry name" value="GroES-like_sf"/>
</dbReference>
<name>A0A8S0WZ38_9GAMM</name>
<evidence type="ECO:0000313" key="3">
    <source>
        <dbReference type="EMBL" id="CAA9889945.1"/>
    </source>
</evidence>
<dbReference type="InterPro" id="IPR020843">
    <property type="entry name" value="ER"/>
</dbReference>
<feature type="compositionally biased region" description="Basic and acidic residues" evidence="1">
    <location>
        <begin position="1"/>
        <end position="13"/>
    </location>
</feature>
<sequence>MNVPEHRYSRQRLEPLAPPSDLTATEPELMFKGPKRNELCLKEDGCPLFSALPGSKPRVNEVWVKLDCINLTGVRLDKHSGIFKKKFSGFFATGIIYSLGDEVSNWRIGESVIVAAEGMPALYVSCPCYRLFPIANFQSWAHEEIVTLMTTIIPAYYALSHIARVAAGETVLIDAEAGAPALAVYTVGNWLGARPLQYSVNETRLLVLETKDGESAIDTRQSDIAELVIAENKTSKVRVWVHAATANYPIAVDGILACCIHEIVLSHEVRTSQLLPSLVGSSFSHVNALTLAFTSPGLFMQLLAEAGEFLNTGKKNSTALQLLTPDEAWKFLSSNSNFDAKRIPILVMKDKE</sequence>
<feature type="domain" description="Enoyl reductase (ER)" evidence="2">
    <location>
        <begin position="45"/>
        <end position="337"/>
    </location>
</feature>
<gene>
    <name evidence="3" type="ORF">METHB2_160012</name>
</gene>
<keyword evidence="4" id="KW-1185">Reference proteome</keyword>
<evidence type="ECO:0000256" key="1">
    <source>
        <dbReference type="SAM" id="MobiDB-lite"/>
    </source>
</evidence>
<dbReference type="PANTHER" id="PTHR43677">
    <property type="entry name" value="SHORT-CHAIN DEHYDROGENASE/REDUCTASE"/>
    <property type="match status" value="1"/>
</dbReference>
<dbReference type="Gene3D" id="3.40.50.720">
    <property type="entry name" value="NAD(P)-binding Rossmann-like Domain"/>
    <property type="match status" value="1"/>
</dbReference>
<dbReference type="SUPFAM" id="SSF50129">
    <property type="entry name" value="GroES-like"/>
    <property type="match status" value="1"/>
</dbReference>
<dbReference type="SUPFAM" id="SSF51735">
    <property type="entry name" value="NAD(P)-binding Rossmann-fold domains"/>
    <property type="match status" value="1"/>
</dbReference>
<dbReference type="GO" id="GO:0016491">
    <property type="term" value="F:oxidoreductase activity"/>
    <property type="evidence" value="ECO:0007669"/>
    <property type="project" value="InterPro"/>
</dbReference>
<dbReference type="PANTHER" id="PTHR43677:SF4">
    <property type="entry name" value="QUINONE OXIDOREDUCTASE-LIKE PROTEIN 2"/>
    <property type="match status" value="1"/>
</dbReference>
<dbReference type="InterPro" id="IPR051397">
    <property type="entry name" value="Zn-ADH-like_protein"/>
</dbReference>
<dbReference type="AlphaFoldDB" id="A0A8S0WZ38"/>
<dbReference type="Proteomes" id="UP000494216">
    <property type="component" value="Unassembled WGS sequence"/>
</dbReference>
<feature type="region of interest" description="Disordered" evidence="1">
    <location>
        <begin position="1"/>
        <end position="26"/>
    </location>
</feature>
<dbReference type="Gene3D" id="3.90.180.10">
    <property type="entry name" value="Medium-chain alcohol dehydrogenases, catalytic domain"/>
    <property type="match status" value="1"/>
</dbReference>
<dbReference type="InterPro" id="IPR036291">
    <property type="entry name" value="NAD(P)-bd_dom_sf"/>
</dbReference>
<dbReference type="EMBL" id="CADCXN010000043">
    <property type="protein sequence ID" value="CAA9889945.1"/>
    <property type="molecule type" value="Genomic_DNA"/>
</dbReference>
<organism evidence="3 4">
    <name type="scientific">Candidatus Methylobacter favarea</name>
    <dbReference type="NCBI Taxonomy" id="2707345"/>
    <lineage>
        <taxon>Bacteria</taxon>
        <taxon>Pseudomonadati</taxon>
        <taxon>Pseudomonadota</taxon>
        <taxon>Gammaproteobacteria</taxon>
        <taxon>Methylococcales</taxon>
        <taxon>Methylococcaceae</taxon>
        <taxon>Methylobacter</taxon>
    </lineage>
</organism>
<protein>
    <recommendedName>
        <fullName evidence="2">Enoyl reductase (ER) domain-containing protein</fullName>
    </recommendedName>
</protein>
<evidence type="ECO:0000259" key="2">
    <source>
        <dbReference type="SMART" id="SM00829"/>
    </source>
</evidence>
<reference evidence="3 4" key="1">
    <citation type="submission" date="2020-02" db="EMBL/GenBank/DDBJ databases">
        <authorList>
            <person name="Hogendoorn C."/>
        </authorList>
    </citation>
    <scope>NUCLEOTIDE SEQUENCE [LARGE SCALE GENOMIC DNA]</scope>
    <source>
        <strain evidence="3">METHB21</strain>
    </source>
</reference>
<accession>A0A8S0WZ38</accession>
<evidence type="ECO:0000313" key="4">
    <source>
        <dbReference type="Proteomes" id="UP000494216"/>
    </source>
</evidence>